<dbReference type="PANTHER" id="PTHR10910">
    <property type="entry name" value="EUKARYOTE SPECIFIC DSRNA BINDING PROTEIN"/>
    <property type="match status" value="1"/>
</dbReference>
<accession>A0A9P0EZT7</accession>
<dbReference type="InterPro" id="IPR002466">
    <property type="entry name" value="A_deamin"/>
</dbReference>
<reference evidence="6" key="1">
    <citation type="submission" date="2021-12" db="EMBL/GenBank/DDBJ databases">
        <authorList>
            <person name="King R."/>
        </authorList>
    </citation>
    <scope>NUCLEOTIDE SEQUENCE</scope>
</reference>
<dbReference type="GO" id="GO:0006396">
    <property type="term" value="P:RNA processing"/>
    <property type="evidence" value="ECO:0007669"/>
    <property type="project" value="InterPro"/>
</dbReference>
<evidence type="ECO:0000259" key="4">
    <source>
        <dbReference type="PROSITE" id="PS50137"/>
    </source>
</evidence>
<dbReference type="AlphaFoldDB" id="A0A9P0EZT7"/>
<dbReference type="GO" id="GO:0005737">
    <property type="term" value="C:cytoplasm"/>
    <property type="evidence" value="ECO:0007669"/>
    <property type="project" value="TreeGrafter"/>
</dbReference>
<dbReference type="FunFam" id="3.30.160.20:FF:000007">
    <property type="entry name" value="Double-stranded RNA-binding protein Staufen homolog 1"/>
    <property type="match status" value="1"/>
</dbReference>
<evidence type="ECO:0000313" key="7">
    <source>
        <dbReference type="Proteomes" id="UP001152759"/>
    </source>
</evidence>
<proteinExistence type="predicted"/>
<dbReference type="PROSITE" id="PS50137">
    <property type="entry name" value="DS_RBD"/>
    <property type="match status" value="2"/>
</dbReference>
<evidence type="ECO:0000259" key="5">
    <source>
        <dbReference type="PROSITE" id="PS50141"/>
    </source>
</evidence>
<gene>
    <name evidence="6" type="ORF">BEMITA_LOCUS2305</name>
</gene>
<dbReference type="PROSITE" id="PS50141">
    <property type="entry name" value="A_DEAMIN_EDITASE"/>
    <property type="match status" value="1"/>
</dbReference>
<evidence type="ECO:0000256" key="1">
    <source>
        <dbReference type="ARBA" id="ARBA00022884"/>
    </source>
</evidence>
<feature type="compositionally biased region" description="Polar residues" evidence="3">
    <location>
        <begin position="1"/>
        <end position="15"/>
    </location>
</feature>
<evidence type="ECO:0008006" key="8">
    <source>
        <dbReference type="Google" id="ProtNLM"/>
    </source>
</evidence>
<dbReference type="EMBL" id="OU963871">
    <property type="protein sequence ID" value="CAH0382806.1"/>
    <property type="molecule type" value="Genomic_DNA"/>
</dbReference>
<evidence type="ECO:0000313" key="6">
    <source>
        <dbReference type="EMBL" id="CAH0382806.1"/>
    </source>
</evidence>
<dbReference type="Pfam" id="PF02137">
    <property type="entry name" value="A_deamin"/>
    <property type="match status" value="1"/>
</dbReference>
<feature type="domain" description="DRBM" evidence="4">
    <location>
        <begin position="210"/>
        <end position="272"/>
    </location>
</feature>
<dbReference type="InterPro" id="IPR014720">
    <property type="entry name" value="dsRBD_dom"/>
</dbReference>
<dbReference type="GO" id="GO:0003726">
    <property type="term" value="F:double-stranded RNA adenosine deaminase activity"/>
    <property type="evidence" value="ECO:0007669"/>
    <property type="project" value="TreeGrafter"/>
</dbReference>
<keyword evidence="7" id="KW-1185">Reference proteome</keyword>
<dbReference type="GO" id="GO:0005730">
    <property type="term" value="C:nucleolus"/>
    <property type="evidence" value="ECO:0007669"/>
    <property type="project" value="TreeGrafter"/>
</dbReference>
<feature type="domain" description="DRBM" evidence="4">
    <location>
        <begin position="113"/>
        <end position="162"/>
    </location>
</feature>
<dbReference type="SMART" id="SM00552">
    <property type="entry name" value="ADEAMc"/>
    <property type="match status" value="1"/>
</dbReference>
<feature type="compositionally biased region" description="Polar residues" evidence="3">
    <location>
        <begin position="29"/>
        <end position="54"/>
    </location>
</feature>
<feature type="region of interest" description="Disordered" evidence="3">
    <location>
        <begin position="1"/>
        <end position="69"/>
    </location>
</feature>
<dbReference type="GO" id="GO:0003725">
    <property type="term" value="F:double-stranded RNA binding"/>
    <property type="evidence" value="ECO:0007669"/>
    <property type="project" value="TreeGrafter"/>
</dbReference>
<dbReference type="GO" id="GO:0010468">
    <property type="term" value="P:regulation of gene expression"/>
    <property type="evidence" value="ECO:0007669"/>
    <property type="project" value="UniProtKB-ARBA"/>
</dbReference>
<name>A0A9P0EZT7_BEMTA</name>
<dbReference type="SUPFAM" id="SSF54768">
    <property type="entry name" value="dsRNA-binding domain-like"/>
    <property type="match status" value="2"/>
</dbReference>
<evidence type="ECO:0000256" key="3">
    <source>
        <dbReference type="SAM" id="MobiDB-lite"/>
    </source>
</evidence>
<dbReference type="Proteomes" id="UP001152759">
    <property type="component" value="Chromosome 10"/>
</dbReference>
<dbReference type="SMART" id="SM00358">
    <property type="entry name" value="DSRM"/>
    <property type="match status" value="2"/>
</dbReference>
<organism evidence="6 7">
    <name type="scientific">Bemisia tabaci</name>
    <name type="common">Sweetpotato whitefly</name>
    <name type="synonym">Aleurodes tabaci</name>
    <dbReference type="NCBI Taxonomy" id="7038"/>
    <lineage>
        <taxon>Eukaryota</taxon>
        <taxon>Metazoa</taxon>
        <taxon>Ecdysozoa</taxon>
        <taxon>Arthropoda</taxon>
        <taxon>Hexapoda</taxon>
        <taxon>Insecta</taxon>
        <taxon>Pterygota</taxon>
        <taxon>Neoptera</taxon>
        <taxon>Paraneoptera</taxon>
        <taxon>Hemiptera</taxon>
        <taxon>Sternorrhyncha</taxon>
        <taxon>Aleyrodoidea</taxon>
        <taxon>Aleyrodidae</taxon>
        <taxon>Aleyrodinae</taxon>
        <taxon>Bemisia</taxon>
    </lineage>
</organism>
<feature type="domain" description="A to I editase" evidence="5">
    <location>
        <begin position="349"/>
        <end position="678"/>
    </location>
</feature>
<keyword evidence="1 2" id="KW-0694">RNA-binding</keyword>
<dbReference type="Gene3D" id="3.30.160.20">
    <property type="match status" value="2"/>
</dbReference>
<sequence length="689" mass="75527">MSSTEAFSNGENMAQNKDAEAMIVEDENNLSQKENNAAQNENSVTKNGTNNPHASTAPACSAKKKKKMKRKFPNEATGVAAAMKRPKLSLITGITGLVTPASKLNEFYPGLKYEVSNQKGPSHNPIFTCTVKVNDQTFTGTGKSKKQAKHNAAQNALKGLNIPTYLDQEVMADQLTNGNSTAPRSAPLFSSFSSPNESGSGISPVSANRNALAVINEIRPGLAWKVNFEQEQMINKFFASIIIDGEEFTGRGISKKAAKIAAASSFLAKINASPLNANRPKCDFQQLNPIAMQLPGGALTTYLADSIARAIENKFLSMASKVPSLSKYKVLAGIIMTRDENYSNLEVVSFGTGTKCINGGKLSLDGYCVHDCHGEILSRRALCSFFYHNLHLLSNPDQAKHSIFEKSTDWDGYELKKGIRFFLYINTAPCGDGRLFSPQEEKDQQLTPDKHPNRINRGLLRTKIESGEGTVKLDENKKLQTWDGIIQGERLLTMSCSDKIAKWNTVGLQGALLSHFIKPVYLTGIVIGSLFSPSHLYRAVIGRLEGTLQALPPPYRLNKPLLETTSSNTERLASKTPNHAVVWSADMLNVEAMNAINGRQLDTSGVPCISKRKLFEKFLQIAEKVPSPNFTHLSSLTVYSEAKKAAKLYQEAKLQTFKAFSQGKLGDWLKKPAEVDEFEVAPADVEMKH</sequence>
<dbReference type="KEGG" id="btab:109029879"/>
<dbReference type="GO" id="GO:0008251">
    <property type="term" value="F:tRNA-specific adenosine deaminase activity"/>
    <property type="evidence" value="ECO:0007669"/>
    <property type="project" value="TreeGrafter"/>
</dbReference>
<dbReference type="PANTHER" id="PTHR10910:SF62">
    <property type="entry name" value="AT07585P-RELATED"/>
    <property type="match status" value="1"/>
</dbReference>
<dbReference type="GO" id="GO:0006382">
    <property type="term" value="P:adenosine to inosine editing"/>
    <property type="evidence" value="ECO:0007669"/>
    <property type="project" value="TreeGrafter"/>
</dbReference>
<dbReference type="Pfam" id="PF00035">
    <property type="entry name" value="dsrm"/>
    <property type="match status" value="1"/>
</dbReference>
<protein>
    <recommendedName>
        <fullName evidence="8">Double-stranded RNA-specific editase Adar</fullName>
    </recommendedName>
</protein>
<evidence type="ECO:0000256" key="2">
    <source>
        <dbReference type="PROSITE-ProRule" id="PRU00266"/>
    </source>
</evidence>